<comment type="caution">
    <text evidence="1">The sequence shown here is derived from an EMBL/GenBank/DDBJ whole genome shotgun (WGS) entry which is preliminary data.</text>
</comment>
<name>A0ACC0NV69_RHOML</name>
<sequence>MANRDRPVNGERTKLSLLKSGNLILTDAALFTVWSTDTKSLSPLQLHLLNTGNLILKNQNASIWESFDSPTDTLLPNQPLTRNSKLVSSRSNNNFSSGFYSPSFHKDNLIRLLFDDTKVSSLYWPYPWLNSWDADRFLYNDSKIAAFNSSGYFRSSDRFEFKASDYGIGVWRRLRMDVDGNVRLYKAKNLADWSLGCEPEFNLSRNAAESGFIRLPNVEFYGHDIKFNENYTLERSPRFEDPFYLRLPKASVTFYANRKQEIGLHCPPTTPNLLLDRGYKKPKQNGMLQFMVWFASAFGGFEIICICFVWLLLYKTQQRSSENTQSYLQVVSGFRKFTYAELNKAMRNFREEIGRGGSGIVYKGVLSDRRVAAIKRLNEANQGEAEFLAEEKRFDIAVGSARGLAYLHEECLEWVLHCDVKPQNILLDSNFQSKVADFGLSKLVNRGGGGKNSSFSRVRGTRGYMAPEWISNLLITSKVDVYSYGVVVLEMVTGKSPMTMGGQGSRNTGEMEQRGLVKWVREKMNGNGENELWLEEIIDPVMKGKCDLRKMGILVQVALECVKEDKDARPTMSQVIQRLLPH</sequence>
<evidence type="ECO:0000313" key="2">
    <source>
        <dbReference type="Proteomes" id="UP001062846"/>
    </source>
</evidence>
<gene>
    <name evidence="1" type="ORF">RHMOL_Rhmol05G0252000</name>
</gene>
<dbReference type="EMBL" id="CM046392">
    <property type="protein sequence ID" value="KAI8556422.1"/>
    <property type="molecule type" value="Genomic_DNA"/>
</dbReference>
<protein>
    <submittedName>
        <fullName evidence="1">Uncharacterized protein</fullName>
    </submittedName>
</protein>
<accession>A0ACC0NV69</accession>
<evidence type="ECO:0000313" key="1">
    <source>
        <dbReference type="EMBL" id="KAI8556422.1"/>
    </source>
</evidence>
<dbReference type="Proteomes" id="UP001062846">
    <property type="component" value="Chromosome 5"/>
</dbReference>
<reference evidence="1" key="1">
    <citation type="submission" date="2022-02" db="EMBL/GenBank/DDBJ databases">
        <title>Plant Genome Project.</title>
        <authorList>
            <person name="Zhang R.-G."/>
        </authorList>
    </citation>
    <scope>NUCLEOTIDE SEQUENCE</scope>
    <source>
        <strain evidence="1">AT1</strain>
    </source>
</reference>
<keyword evidence="2" id="KW-1185">Reference proteome</keyword>
<organism evidence="1 2">
    <name type="scientific">Rhododendron molle</name>
    <name type="common">Chinese azalea</name>
    <name type="synonym">Azalea mollis</name>
    <dbReference type="NCBI Taxonomy" id="49168"/>
    <lineage>
        <taxon>Eukaryota</taxon>
        <taxon>Viridiplantae</taxon>
        <taxon>Streptophyta</taxon>
        <taxon>Embryophyta</taxon>
        <taxon>Tracheophyta</taxon>
        <taxon>Spermatophyta</taxon>
        <taxon>Magnoliopsida</taxon>
        <taxon>eudicotyledons</taxon>
        <taxon>Gunneridae</taxon>
        <taxon>Pentapetalae</taxon>
        <taxon>asterids</taxon>
        <taxon>Ericales</taxon>
        <taxon>Ericaceae</taxon>
        <taxon>Ericoideae</taxon>
        <taxon>Rhodoreae</taxon>
        <taxon>Rhododendron</taxon>
    </lineage>
</organism>
<proteinExistence type="predicted"/>